<reference evidence="2 3" key="1">
    <citation type="submission" date="2020-10" db="EMBL/GenBank/DDBJ databases">
        <title>Phylogeny of dyella-like bacteria.</title>
        <authorList>
            <person name="Fu J."/>
        </authorList>
    </citation>
    <scope>NUCLEOTIDE SEQUENCE [LARGE SCALE GENOMIC DNA]</scope>
    <source>
        <strain evidence="2 3">DHOB09</strain>
    </source>
</reference>
<organism evidence="2 3">
    <name type="scientific">Dyella caseinilytica</name>
    <dbReference type="NCBI Taxonomy" id="1849581"/>
    <lineage>
        <taxon>Bacteria</taxon>
        <taxon>Pseudomonadati</taxon>
        <taxon>Pseudomonadota</taxon>
        <taxon>Gammaproteobacteria</taxon>
        <taxon>Lysobacterales</taxon>
        <taxon>Rhodanobacteraceae</taxon>
        <taxon>Dyella</taxon>
    </lineage>
</organism>
<name>A0ABX7GRV1_9GAMM</name>
<proteinExistence type="predicted"/>
<keyword evidence="3" id="KW-1185">Reference proteome</keyword>
<evidence type="ECO:0000313" key="3">
    <source>
        <dbReference type="Proteomes" id="UP000663181"/>
    </source>
</evidence>
<dbReference type="InterPro" id="IPR050765">
    <property type="entry name" value="Riboflavin_Biosynth_HTPR"/>
</dbReference>
<dbReference type="InterPro" id="IPR002734">
    <property type="entry name" value="RibDG_C"/>
</dbReference>
<evidence type="ECO:0000313" key="2">
    <source>
        <dbReference type="EMBL" id="QRN53009.1"/>
    </source>
</evidence>
<protein>
    <submittedName>
        <fullName evidence="2">Dihydrofolate reductase family protein</fullName>
    </submittedName>
</protein>
<dbReference type="Proteomes" id="UP000663181">
    <property type="component" value="Chromosome"/>
</dbReference>
<dbReference type="RefSeq" id="WP_188800241.1">
    <property type="nucleotide sequence ID" value="NZ_BMIZ01000002.1"/>
</dbReference>
<evidence type="ECO:0000259" key="1">
    <source>
        <dbReference type="Pfam" id="PF01872"/>
    </source>
</evidence>
<dbReference type="SUPFAM" id="SSF53597">
    <property type="entry name" value="Dihydrofolate reductase-like"/>
    <property type="match status" value="1"/>
</dbReference>
<dbReference type="Pfam" id="PF01872">
    <property type="entry name" value="RibD_C"/>
    <property type="match status" value="1"/>
</dbReference>
<dbReference type="PANTHER" id="PTHR38011">
    <property type="entry name" value="DIHYDROFOLATE REDUCTASE FAMILY PROTEIN (AFU_ORTHOLOGUE AFUA_8G06820)"/>
    <property type="match status" value="1"/>
</dbReference>
<dbReference type="Gene3D" id="3.40.430.10">
    <property type="entry name" value="Dihydrofolate Reductase, subunit A"/>
    <property type="match status" value="1"/>
</dbReference>
<accession>A0ABX7GRV1</accession>
<feature type="domain" description="Bacterial bifunctional deaminase-reductase C-terminal" evidence="1">
    <location>
        <begin position="6"/>
        <end position="164"/>
    </location>
</feature>
<sequence>MKASVFVGVSVDGFMARLDGGLDFLPAGGGEPHGYTEFMASVDALLIGRKTYETVLGFDEWAYGNKPVFVMSTRELAPCPPNAIVEHVKGSPADILSALEKRGIHHVYVDGGVTIQGFLNAGLIQYLIVTRVPVLIGTGIPLFGPTTRDIPLKHIATRHYASGLVQSEYEVIV</sequence>
<dbReference type="InterPro" id="IPR024072">
    <property type="entry name" value="DHFR-like_dom_sf"/>
</dbReference>
<dbReference type="EMBL" id="CP064030">
    <property type="protein sequence ID" value="QRN53009.1"/>
    <property type="molecule type" value="Genomic_DNA"/>
</dbReference>
<gene>
    <name evidence="2" type="ORF">ISN74_16430</name>
</gene>
<dbReference type="PANTHER" id="PTHR38011:SF11">
    <property type="entry name" value="2,5-DIAMINO-6-RIBOSYLAMINO-4(3H)-PYRIMIDINONE 5'-PHOSPHATE REDUCTASE"/>
    <property type="match status" value="1"/>
</dbReference>